<dbReference type="AlphaFoldDB" id="A0AAN5NDL1"/>
<comment type="caution">
    <text evidence="2">The sequence shown here is derived from an EMBL/GenBank/DDBJ whole genome shotgun (WGS) entry which is preliminary data.</text>
</comment>
<keyword evidence="1" id="KW-0472">Membrane</keyword>
<accession>A0AAN5NDL1</accession>
<organism evidence="2 3">
    <name type="scientific">Clostridium perfringens</name>
    <dbReference type="NCBI Taxonomy" id="1502"/>
    <lineage>
        <taxon>Bacteria</taxon>
        <taxon>Bacillati</taxon>
        <taxon>Bacillota</taxon>
        <taxon>Clostridia</taxon>
        <taxon>Eubacteriales</taxon>
        <taxon>Clostridiaceae</taxon>
        <taxon>Clostridium</taxon>
    </lineage>
</organism>
<dbReference type="InterPro" id="IPR056918">
    <property type="entry name" value="8xMP"/>
</dbReference>
<reference evidence="2" key="1">
    <citation type="journal article" date="2018" name="Genome Biol.">
        <title>SKESA: strategic k-mer extension for scrupulous assemblies.</title>
        <authorList>
            <person name="Souvorov A."/>
            <person name="Agarwala R."/>
            <person name="Lipman D.J."/>
        </authorList>
    </citation>
    <scope>NUCLEOTIDE SEQUENCE</scope>
    <source>
        <strain evidence="2">C25</strain>
    </source>
</reference>
<gene>
    <name evidence="2" type="ORF">I9063_003104</name>
</gene>
<feature type="transmembrane region" description="Helical" evidence="1">
    <location>
        <begin position="126"/>
        <end position="143"/>
    </location>
</feature>
<dbReference type="EMBL" id="DACTBT010000036">
    <property type="protein sequence ID" value="HAT4299683.1"/>
    <property type="molecule type" value="Genomic_DNA"/>
</dbReference>
<feature type="transmembrane region" description="Helical" evidence="1">
    <location>
        <begin position="66"/>
        <end position="86"/>
    </location>
</feature>
<evidence type="ECO:0000313" key="3">
    <source>
        <dbReference type="Proteomes" id="UP000855421"/>
    </source>
</evidence>
<dbReference type="Proteomes" id="UP000855421">
    <property type="component" value="Unassembled WGS sequence"/>
</dbReference>
<dbReference type="RefSeq" id="WP_003449012.1">
    <property type="nucleotide sequence ID" value="NZ_CATNXG010000011.1"/>
</dbReference>
<proteinExistence type="predicted"/>
<name>A0AAN5NDL1_CLOPF</name>
<evidence type="ECO:0000256" key="1">
    <source>
        <dbReference type="SAM" id="Phobius"/>
    </source>
</evidence>
<evidence type="ECO:0000313" key="2">
    <source>
        <dbReference type="EMBL" id="HAT4299683.1"/>
    </source>
</evidence>
<keyword evidence="1" id="KW-1133">Transmembrane helix</keyword>
<keyword evidence="1" id="KW-0812">Transmembrane</keyword>
<dbReference type="Pfam" id="PF24838">
    <property type="entry name" value="8xMP"/>
    <property type="match status" value="1"/>
</dbReference>
<reference evidence="2" key="2">
    <citation type="submission" date="2020-07" db="EMBL/GenBank/DDBJ databases">
        <authorList>
            <consortium name="NCBI Pathogen Detection Project"/>
        </authorList>
    </citation>
    <scope>NUCLEOTIDE SEQUENCE</scope>
    <source>
        <strain evidence="2">C25</strain>
    </source>
</reference>
<protein>
    <submittedName>
        <fullName evidence="2">Uncharacterized protein</fullName>
    </submittedName>
</protein>
<sequence length="145" mass="16975">MIKEEIVQEEKIANKTSHLIDQWKVYVQMADNISERRGKNNNFFVTLNTTIITLSTTNFIGIEKSLVNILGIVLSIIWILSIKNYAKLNEAKFSVINSIENYLEIQGFKEEWEYLEINKYSELSNLEKWVPIIFILINIILYVQS</sequence>